<organism evidence="1 2">
    <name type="scientific">Calypte anna</name>
    <name type="common">Anna's hummingbird</name>
    <name type="synonym">Archilochus anna</name>
    <dbReference type="NCBI Taxonomy" id="9244"/>
    <lineage>
        <taxon>Eukaryota</taxon>
        <taxon>Metazoa</taxon>
        <taxon>Chordata</taxon>
        <taxon>Craniata</taxon>
        <taxon>Vertebrata</taxon>
        <taxon>Euteleostomi</taxon>
        <taxon>Archelosauria</taxon>
        <taxon>Archosauria</taxon>
        <taxon>Dinosauria</taxon>
        <taxon>Saurischia</taxon>
        <taxon>Theropoda</taxon>
        <taxon>Coelurosauria</taxon>
        <taxon>Aves</taxon>
        <taxon>Neognathae</taxon>
        <taxon>Neoaves</taxon>
        <taxon>Strisores</taxon>
        <taxon>Apodiformes</taxon>
        <taxon>Trochilidae</taxon>
        <taxon>Calypte</taxon>
    </lineage>
</organism>
<reference evidence="1 2" key="1">
    <citation type="submission" date="2014-04" db="EMBL/GenBank/DDBJ databases">
        <title>Genome evolution of avian class.</title>
        <authorList>
            <person name="Zhang G."/>
            <person name="Li C."/>
        </authorList>
    </citation>
    <scope>NUCLEOTIDE SEQUENCE [LARGE SCALE GENOMIC DNA]</scope>
    <source>
        <strain evidence="1">BGI_N300</strain>
    </source>
</reference>
<gene>
    <name evidence="1" type="ORF">N300_08001</name>
</gene>
<evidence type="ECO:0000313" key="2">
    <source>
        <dbReference type="Proteomes" id="UP000054308"/>
    </source>
</evidence>
<dbReference type="AlphaFoldDB" id="A0A091ICI4"/>
<keyword evidence="2" id="KW-1185">Reference proteome</keyword>
<sequence length="71" mass="8069">PQDPGAMYPHFIREQRTKLEILSRKRMDDTPGPATYNVDAAYKALLPSSRSFTIQGIRRPKNHENGPFATL</sequence>
<accession>A0A091ICI4</accession>
<feature type="non-terminal residue" evidence="1">
    <location>
        <position position="71"/>
    </location>
</feature>
<feature type="non-terminal residue" evidence="1">
    <location>
        <position position="1"/>
    </location>
</feature>
<dbReference type="EMBL" id="KL218434">
    <property type="protein sequence ID" value="KFP05090.1"/>
    <property type="molecule type" value="Genomic_DNA"/>
</dbReference>
<protein>
    <submittedName>
        <fullName evidence="1">Uncharacterized protein</fullName>
    </submittedName>
</protein>
<name>A0A091ICI4_CALAN</name>
<proteinExistence type="predicted"/>
<evidence type="ECO:0000313" key="1">
    <source>
        <dbReference type="EMBL" id="KFP05090.1"/>
    </source>
</evidence>
<dbReference type="Proteomes" id="UP000054308">
    <property type="component" value="Unassembled WGS sequence"/>
</dbReference>